<dbReference type="PANTHER" id="PTHR11727">
    <property type="entry name" value="DIMETHYLADENOSINE TRANSFERASE"/>
    <property type="match status" value="1"/>
</dbReference>
<comment type="caution">
    <text evidence="10">The sequence shown here is derived from an EMBL/GenBank/DDBJ whole genome shotgun (WGS) entry which is preliminary data.</text>
</comment>
<keyword evidence="2 7" id="KW-0698">rRNA processing</keyword>
<gene>
    <name evidence="7 10" type="primary">rsmA</name>
    <name evidence="7" type="synonym">ksgA</name>
    <name evidence="10" type="ORF">V6E02_08625</name>
</gene>
<keyword evidence="11" id="KW-1185">Reference proteome</keyword>
<dbReference type="Proteomes" id="UP001482231">
    <property type="component" value="Unassembled WGS sequence"/>
</dbReference>
<sequence length="260" mass="29042">MQHTPRKRFGQNFLHDPHFVRRCLEAIAPRPEDTLVEIGPGLGALTAPLLEKVHHLHVVEIDRDLAADLRRRFPAERLTVHEGDALRFDFASLGPDLRVVGNLPYNISTPLLFHLAAFGDTLRDLHVMLQKEVVARMAATPSSPAYGRLSVMLQYRFAVKPLFDVPGGAFRPPPKVTSSFVRLAPLRPLPHPARNERIFATMVASAFSTRRKTLRNALRSHLEAADFAALSIPPTLRAENLSVADFVRLADYVASRHGYT</sequence>
<dbReference type="InterPro" id="IPR020596">
    <property type="entry name" value="rRNA_Ade_Mease_Trfase_CS"/>
</dbReference>
<dbReference type="Pfam" id="PF00398">
    <property type="entry name" value="RrnaAD"/>
    <property type="match status" value="1"/>
</dbReference>
<dbReference type="InterPro" id="IPR020598">
    <property type="entry name" value="rRNA_Ade_methylase_Trfase_N"/>
</dbReference>
<evidence type="ECO:0000259" key="9">
    <source>
        <dbReference type="SMART" id="SM00650"/>
    </source>
</evidence>
<dbReference type="InterPro" id="IPR011530">
    <property type="entry name" value="rRNA_adenine_dimethylase"/>
</dbReference>
<reference evidence="10 11" key="1">
    <citation type="submission" date="2024-02" db="EMBL/GenBank/DDBJ databases">
        <title>New thermophilic sulfur-oxidizing bacteria from a hot springs of the Uzon caldera (Kamchatka, Russia).</title>
        <authorList>
            <person name="Dukat A.M."/>
            <person name="Elcheninov A.G."/>
            <person name="Frolov E.N."/>
        </authorList>
    </citation>
    <scope>NUCLEOTIDE SEQUENCE [LARGE SCALE GENOMIC DNA]</scope>
    <source>
        <strain evidence="10 11">AK1</strain>
    </source>
</reference>
<evidence type="ECO:0000256" key="1">
    <source>
        <dbReference type="ARBA" id="ARBA00022490"/>
    </source>
</evidence>
<feature type="binding site" evidence="7 8">
    <location>
        <position position="14"/>
    </location>
    <ligand>
        <name>S-adenosyl-L-methionine</name>
        <dbReference type="ChEBI" id="CHEBI:59789"/>
    </ligand>
</feature>
<dbReference type="InterPro" id="IPR029063">
    <property type="entry name" value="SAM-dependent_MTases_sf"/>
</dbReference>
<feature type="binding site" evidence="7 8">
    <location>
        <position position="84"/>
    </location>
    <ligand>
        <name>S-adenosyl-L-methionine</name>
        <dbReference type="ChEBI" id="CHEBI:59789"/>
    </ligand>
</feature>
<evidence type="ECO:0000256" key="7">
    <source>
        <dbReference type="HAMAP-Rule" id="MF_00607"/>
    </source>
</evidence>
<dbReference type="SMART" id="SM00650">
    <property type="entry name" value="rADc"/>
    <property type="match status" value="1"/>
</dbReference>
<dbReference type="Gene3D" id="1.10.8.100">
    <property type="entry name" value="Ribosomal RNA adenine dimethylase-like, domain 2"/>
    <property type="match status" value="1"/>
</dbReference>
<comment type="function">
    <text evidence="7">Specifically dimethylates two adjacent adenosines (A1518 and A1519) in the loop of a conserved hairpin near the 3'-end of 16S rRNA in the 30S particle. May play a critical role in biogenesis of 30S subunits.</text>
</comment>
<comment type="catalytic activity">
    <reaction evidence="7">
        <text>adenosine(1518)/adenosine(1519) in 16S rRNA + 4 S-adenosyl-L-methionine = N(6)-dimethyladenosine(1518)/N(6)-dimethyladenosine(1519) in 16S rRNA + 4 S-adenosyl-L-homocysteine + 4 H(+)</text>
        <dbReference type="Rhea" id="RHEA:19609"/>
        <dbReference type="Rhea" id="RHEA-COMP:10232"/>
        <dbReference type="Rhea" id="RHEA-COMP:10233"/>
        <dbReference type="ChEBI" id="CHEBI:15378"/>
        <dbReference type="ChEBI" id="CHEBI:57856"/>
        <dbReference type="ChEBI" id="CHEBI:59789"/>
        <dbReference type="ChEBI" id="CHEBI:74411"/>
        <dbReference type="ChEBI" id="CHEBI:74493"/>
        <dbReference type="EC" id="2.1.1.182"/>
    </reaction>
</comment>
<feature type="binding site" evidence="7 8">
    <location>
        <position position="12"/>
    </location>
    <ligand>
        <name>S-adenosyl-L-methionine</name>
        <dbReference type="ChEBI" id="CHEBI:59789"/>
    </ligand>
</feature>
<dbReference type="EMBL" id="JBAJEX010000006">
    <property type="protein sequence ID" value="MEO1767274.1"/>
    <property type="molecule type" value="Genomic_DNA"/>
</dbReference>
<dbReference type="PANTHER" id="PTHR11727:SF7">
    <property type="entry name" value="DIMETHYLADENOSINE TRANSFERASE-RELATED"/>
    <property type="match status" value="1"/>
</dbReference>
<evidence type="ECO:0000256" key="3">
    <source>
        <dbReference type="ARBA" id="ARBA00022603"/>
    </source>
</evidence>
<keyword evidence="1 7" id="KW-0963">Cytoplasm</keyword>
<keyword evidence="3 7" id="KW-0489">Methyltransferase</keyword>
<protein>
    <recommendedName>
        <fullName evidence="7">Ribosomal RNA small subunit methyltransferase A</fullName>
        <ecNumber evidence="7">2.1.1.182</ecNumber>
    </recommendedName>
    <alternativeName>
        <fullName evidence="7">16S rRNA (adenine(1518)-N(6)/adenine(1519)-N(6))-dimethyltransferase</fullName>
    </alternativeName>
    <alternativeName>
        <fullName evidence="7">16S rRNA dimethyladenosine transferase</fullName>
    </alternativeName>
    <alternativeName>
        <fullName evidence="7">16S rRNA dimethylase</fullName>
    </alternativeName>
    <alternativeName>
        <fullName evidence="7">S-adenosylmethionine-6-N', N'-adenosyl(rRNA) dimethyltransferase</fullName>
    </alternativeName>
</protein>
<dbReference type="NCBIfam" id="TIGR00755">
    <property type="entry name" value="ksgA"/>
    <property type="match status" value="1"/>
</dbReference>
<organism evidence="10 11">
    <name type="scientific">Thiobacter aerophilum</name>
    <dbReference type="NCBI Taxonomy" id="3121275"/>
    <lineage>
        <taxon>Bacteria</taxon>
        <taxon>Pseudomonadati</taxon>
        <taxon>Pseudomonadota</taxon>
        <taxon>Betaproteobacteria</taxon>
        <taxon>Burkholderiales</taxon>
        <taxon>Thiobacteraceae</taxon>
        <taxon>Thiobacter</taxon>
    </lineage>
</organism>
<dbReference type="EC" id="2.1.1.182" evidence="7"/>
<evidence type="ECO:0000256" key="2">
    <source>
        <dbReference type="ARBA" id="ARBA00022552"/>
    </source>
</evidence>
<feature type="binding site" evidence="7 8">
    <location>
        <position position="39"/>
    </location>
    <ligand>
        <name>S-adenosyl-L-methionine</name>
        <dbReference type="ChEBI" id="CHEBI:59789"/>
    </ligand>
</feature>
<dbReference type="Gene3D" id="3.40.50.150">
    <property type="entry name" value="Vaccinia Virus protein VP39"/>
    <property type="match status" value="1"/>
</dbReference>
<dbReference type="SUPFAM" id="SSF53335">
    <property type="entry name" value="S-adenosyl-L-methionine-dependent methyltransferases"/>
    <property type="match status" value="1"/>
</dbReference>
<keyword evidence="5 7" id="KW-0949">S-adenosyl-L-methionine</keyword>
<dbReference type="GO" id="GO:0052908">
    <property type="term" value="F:16S rRNA (adenine(1518)-N(6)/adenine(1519)-N(6))-dimethyltransferase activity"/>
    <property type="evidence" value="ECO:0007669"/>
    <property type="project" value="UniProtKB-EC"/>
</dbReference>
<feature type="domain" description="Ribosomal RNA adenine methylase transferase N-terminal" evidence="9">
    <location>
        <begin position="19"/>
        <end position="187"/>
    </location>
</feature>
<evidence type="ECO:0000313" key="10">
    <source>
        <dbReference type="EMBL" id="MEO1767274.1"/>
    </source>
</evidence>
<dbReference type="InterPro" id="IPR001737">
    <property type="entry name" value="KsgA/Erm"/>
</dbReference>
<evidence type="ECO:0000313" key="11">
    <source>
        <dbReference type="Proteomes" id="UP001482231"/>
    </source>
</evidence>
<dbReference type="PROSITE" id="PS01131">
    <property type="entry name" value="RRNA_A_DIMETH"/>
    <property type="match status" value="1"/>
</dbReference>
<evidence type="ECO:0000256" key="4">
    <source>
        <dbReference type="ARBA" id="ARBA00022679"/>
    </source>
</evidence>
<accession>A0ABV0EIN9</accession>
<evidence type="ECO:0000256" key="5">
    <source>
        <dbReference type="ARBA" id="ARBA00022691"/>
    </source>
</evidence>
<keyword evidence="6 7" id="KW-0694">RNA-binding</keyword>
<dbReference type="CDD" id="cd02440">
    <property type="entry name" value="AdoMet_MTases"/>
    <property type="match status" value="1"/>
</dbReference>
<evidence type="ECO:0000256" key="6">
    <source>
        <dbReference type="ARBA" id="ARBA00022884"/>
    </source>
</evidence>
<feature type="binding site" evidence="7 8">
    <location>
        <position position="60"/>
    </location>
    <ligand>
        <name>S-adenosyl-L-methionine</name>
        <dbReference type="ChEBI" id="CHEBI:59789"/>
    </ligand>
</feature>
<keyword evidence="4 7" id="KW-0808">Transferase</keyword>
<comment type="subcellular location">
    <subcellularLocation>
        <location evidence="7">Cytoplasm</location>
    </subcellularLocation>
</comment>
<dbReference type="InterPro" id="IPR023165">
    <property type="entry name" value="rRNA_Ade_diMease-like_C"/>
</dbReference>
<evidence type="ECO:0000256" key="8">
    <source>
        <dbReference type="PROSITE-ProRule" id="PRU01026"/>
    </source>
</evidence>
<dbReference type="PROSITE" id="PS51689">
    <property type="entry name" value="SAM_RNA_A_N6_MT"/>
    <property type="match status" value="1"/>
</dbReference>
<comment type="similarity">
    <text evidence="7">Belongs to the class I-like SAM-binding methyltransferase superfamily. rRNA adenine N(6)-methyltransferase family. RsmA subfamily.</text>
</comment>
<proteinExistence type="inferred from homology"/>
<feature type="binding site" evidence="7 8">
    <location>
        <position position="102"/>
    </location>
    <ligand>
        <name>S-adenosyl-L-methionine</name>
        <dbReference type="ChEBI" id="CHEBI:59789"/>
    </ligand>
</feature>
<dbReference type="HAMAP" id="MF_00607">
    <property type="entry name" value="16SrRNA_methyltr_A"/>
    <property type="match status" value="1"/>
</dbReference>
<name>A0ABV0EIN9_9BURK</name>